<dbReference type="Pfam" id="PF00355">
    <property type="entry name" value="Rieske"/>
    <property type="match status" value="1"/>
</dbReference>
<gene>
    <name evidence="9" type="ORF">PGLA2088_LOCUS23011</name>
</gene>
<dbReference type="EMBL" id="CAJNNW010026082">
    <property type="protein sequence ID" value="CAE8682563.1"/>
    <property type="molecule type" value="Genomic_DNA"/>
</dbReference>
<dbReference type="AlphaFoldDB" id="A0A813JNK0"/>
<comment type="caution">
    <text evidence="9">The sequence shown here is derived from an EMBL/GenBank/DDBJ whole genome shotgun (WGS) entry which is preliminary data.</text>
</comment>
<dbReference type="PROSITE" id="PS51296">
    <property type="entry name" value="RIESKE"/>
    <property type="match status" value="1"/>
</dbReference>
<keyword evidence="6" id="KW-1015">Disulfide bond</keyword>
<dbReference type="InterPro" id="IPR017941">
    <property type="entry name" value="Rieske_2Fe-2S"/>
</dbReference>
<dbReference type="GO" id="GO:0016020">
    <property type="term" value="C:membrane"/>
    <property type="evidence" value="ECO:0007669"/>
    <property type="project" value="InterPro"/>
</dbReference>
<evidence type="ECO:0000256" key="5">
    <source>
        <dbReference type="ARBA" id="ARBA00023014"/>
    </source>
</evidence>
<accession>A0A813JNK0</accession>
<dbReference type="Proteomes" id="UP000626109">
    <property type="component" value="Unassembled WGS sequence"/>
</dbReference>
<dbReference type="GO" id="GO:0051537">
    <property type="term" value="F:2 iron, 2 sulfur cluster binding"/>
    <property type="evidence" value="ECO:0007669"/>
    <property type="project" value="UniProtKB-KW"/>
</dbReference>
<evidence type="ECO:0000256" key="1">
    <source>
        <dbReference type="ARBA" id="ARBA00010651"/>
    </source>
</evidence>
<evidence type="ECO:0000256" key="6">
    <source>
        <dbReference type="ARBA" id="ARBA00023157"/>
    </source>
</evidence>
<evidence type="ECO:0000259" key="8">
    <source>
        <dbReference type="PROSITE" id="PS51296"/>
    </source>
</evidence>
<evidence type="ECO:0000256" key="7">
    <source>
        <dbReference type="ARBA" id="ARBA00034078"/>
    </source>
</evidence>
<dbReference type="Gene3D" id="2.102.10.10">
    <property type="entry name" value="Rieske [2Fe-2S] iron-sulphur domain"/>
    <property type="match status" value="1"/>
</dbReference>
<dbReference type="PRINTS" id="PR00162">
    <property type="entry name" value="RIESKE"/>
</dbReference>
<sequence length="102" mass="10798">MSSTAVGIKDFAILSVCTHLGCVVPWVPSANKFCCPCHGSQYDENGKVVCGPAPPVAGPRSHFNCGRQRRCPGRRPTSAPGNDLKCTLAAFGTVEKGCLKMF</sequence>
<evidence type="ECO:0000256" key="2">
    <source>
        <dbReference type="ARBA" id="ARBA00022714"/>
    </source>
</evidence>
<reference evidence="9" key="1">
    <citation type="submission" date="2021-02" db="EMBL/GenBank/DDBJ databases">
        <authorList>
            <person name="Dougan E. K."/>
            <person name="Rhodes N."/>
            <person name="Thang M."/>
            <person name="Chan C."/>
        </authorList>
    </citation>
    <scope>NUCLEOTIDE SEQUENCE</scope>
</reference>
<dbReference type="SUPFAM" id="SSF50022">
    <property type="entry name" value="ISP domain"/>
    <property type="match status" value="1"/>
</dbReference>
<keyword evidence="4" id="KW-0408">Iron</keyword>
<evidence type="ECO:0000256" key="3">
    <source>
        <dbReference type="ARBA" id="ARBA00022723"/>
    </source>
</evidence>
<dbReference type="InterPro" id="IPR036922">
    <property type="entry name" value="Rieske_2Fe-2S_sf"/>
</dbReference>
<evidence type="ECO:0000256" key="4">
    <source>
        <dbReference type="ARBA" id="ARBA00023004"/>
    </source>
</evidence>
<keyword evidence="3" id="KW-0479">Metal-binding</keyword>
<comment type="similarity">
    <text evidence="1">Belongs to the Rieske iron-sulfur protein family.</text>
</comment>
<dbReference type="PANTHER" id="PTHR10134">
    <property type="entry name" value="CYTOCHROME B-C1 COMPLEX SUBUNIT RIESKE, MITOCHONDRIAL"/>
    <property type="match status" value="1"/>
</dbReference>
<comment type="cofactor">
    <cofactor evidence="7">
        <name>[2Fe-2S] cluster</name>
        <dbReference type="ChEBI" id="CHEBI:190135"/>
    </cofactor>
</comment>
<dbReference type="InterPro" id="IPR014349">
    <property type="entry name" value="Rieske_Fe-S_prot"/>
</dbReference>
<evidence type="ECO:0000313" key="10">
    <source>
        <dbReference type="Proteomes" id="UP000626109"/>
    </source>
</evidence>
<dbReference type="InterPro" id="IPR005805">
    <property type="entry name" value="Rieske_Fe-S_prot_C"/>
</dbReference>
<protein>
    <recommendedName>
        <fullName evidence="8">Rieske domain-containing protein</fullName>
    </recommendedName>
</protein>
<name>A0A813JNK0_POLGL</name>
<dbReference type="GO" id="GO:0046872">
    <property type="term" value="F:metal ion binding"/>
    <property type="evidence" value="ECO:0007669"/>
    <property type="project" value="UniProtKB-KW"/>
</dbReference>
<feature type="domain" description="Rieske" evidence="8">
    <location>
        <begin position="11"/>
        <end position="54"/>
    </location>
</feature>
<keyword evidence="5" id="KW-0411">Iron-sulfur</keyword>
<keyword evidence="2" id="KW-0001">2Fe-2S</keyword>
<proteinExistence type="inferred from homology"/>
<organism evidence="9 10">
    <name type="scientific">Polarella glacialis</name>
    <name type="common">Dinoflagellate</name>
    <dbReference type="NCBI Taxonomy" id="89957"/>
    <lineage>
        <taxon>Eukaryota</taxon>
        <taxon>Sar</taxon>
        <taxon>Alveolata</taxon>
        <taxon>Dinophyceae</taxon>
        <taxon>Suessiales</taxon>
        <taxon>Suessiaceae</taxon>
        <taxon>Polarella</taxon>
    </lineage>
</organism>
<evidence type="ECO:0000313" key="9">
    <source>
        <dbReference type="EMBL" id="CAE8682563.1"/>
    </source>
</evidence>